<dbReference type="InterPro" id="IPR015422">
    <property type="entry name" value="PyrdxlP-dep_Trfase_small"/>
</dbReference>
<dbReference type="NCBIfam" id="TIGR01976">
    <property type="entry name" value="am_tr_V_VC1184"/>
    <property type="match status" value="1"/>
</dbReference>
<evidence type="ECO:0000259" key="2">
    <source>
        <dbReference type="Pfam" id="PF00266"/>
    </source>
</evidence>
<dbReference type="InterPro" id="IPR011340">
    <property type="entry name" value="Cys_dSase-rel"/>
</dbReference>
<feature type="domain" description="Aminotransferase class V" evidence="2">
    <location>
        <begin position="26"/>
        <end position="402"/>
    </location>
</feature>
<gene>
    <name evidence="3" type="ORF">C5Y98_12065</name>
</gene>
<dbReference type="Pfam" id="PF00266">
    <property type="entry name" value="Aminotran_5"/>
    <property type="match status" value="1"/>
</dbReference>
<keyword evidence="1" id="KW-0663">Pyridoxal phosphate</keyword>
<dbReference type="PANTHER" id="PTHR43586:SF21">
    <property type="entry name" value="PYRIDOXAL PHOSPHATE (PLP)-DEPENDENT ASPARTATE AMINOTRANSFERASE SUPERFAMILY"/>
    <property type="match status" value="1"/>
</dbReference>
<dbReference type="InterPro" id="IPR000192">
    <property type="entry name" value="Aminotrans_V_dom"/>
</dbReference>
<evidence type="ECO:0000313" key="3">
    <source>
        <dbReference type="EMBL" id="PQO36431.1"/>
    </source>
</evidence>
<name>A0A2S8FW64_9BACT</name>
<comment type="caution">
    <text evidence="3">The sequence shown here is derived from an EMBL/GenBank/DDBJ whole genome shotgun (WGS) entry which is preliminary data.</text>
</comment>
<organism evidence="3 4">
    <name type="scientific">Blastopirellula marina</name>
    <dbReference type="NCBI Taxonomy" id="124"/>
    <lineage>
        <taxon>Bacteria</taxon>
        <taxon>Pseudomonadati</taxon>
        <taxon>Planctomycetota</taxon>
        <taxon>Planctomycetia</taxon>
        <taxon>Pirellulales</taxon>
        <taxon>Pirellulaceae</taxon>
        <taxon>Blastopirellula</taxon>
    </lineage>
</organism>
<evidence type="ECO:0000256" key="1">
    <source>
        <dbReference type="ARBA" id="ARBA00022898"/>
    </source>
</evidence>
<dbReference type="SUPFAM" id="SSF53383">
    <property type="entry name" value="PLP-dependent transferases"/>
    <property type="match status" value="1"/>
</dbReference>
<protein>
    <submittedName>
        <fullName evidence="3">Cysteine desulfurase-like protein</fullName>
    </submittedName>
</protein>
<dbReference type="Gene3D" id="3.40.640.10">
    <property type="entry name" value="Type I PLP-dependent aspartate aminotransferase-like (Major domain)"/>
    <property type="match status" value="1"/>
</dbReference>
<proteinExistence type="predicted"/>
<dbReference type="PANTHER" id="PTHR43586">
    <property type="entry name" value="CYSTEINE DESULFURASE"/>
    <property type="match status" value="1"/>
</dbReference>
<dbReference type="EMBL" id="PUIB01000013">
    <property type="protein sequence ID" value="PQO36431.1"/>
    <property type="molecule type" value="Genomic_DNA"/>
</dbReference>
<reference evidence="3 4" key="1">
    <citation type="submission" date="2018-02" db="EMBL/GenBank/DDBJ databases">
        <title>Comparative genomes isolates from brazilian mangrove.</title>
        <authorList>
            <person name="Araujo J.E."/>
            <person name="Taketani R.G."/>
            <person name="Silva M.C.P."/>
            <person name="Loureco M.V."/>
            <person name="Andreote F.D."/>
        </authorList>
    </citation>
    <scope>NUCLEOTIDE SEQUENCE [LARGE SCALE GENOMIC DNA]</scope>
    <source>
        <strain evidence="3 4">NAP PRIS-MGV</strain>
    </source>
</reference>
<dbReference type="OrthoDB" id="9804366at2"/>
<dbReference type="Proteomes" id="UP000239388">
    <property type="component" value="Unassembled WGS sequence"/>
</dbReference>
<dbReference type="InterPro" id="IPR015421">
    <property type="entry name" value="PyrdxlP-dep_Trfase_major"/>
</dbReference>
<dbReference type="InterPro" id="IPR015424">
    <property type="entry name" value="PyrdxlP-dep_Trfase"/>
</dbReference>
<sequence length="410" mass="44852">MPPEFVARCREQFPALRRQWNGHQIVYFDGPAGTQVPQSVADAVSDYLLRHNANTHGAFATSRETDAMMDDAHAAVADLLGANYSDLIAFGANMTSLTFALSRALAKTWQAGDEVLVSQLDHDANFSPWVLAAQDAGAVVKEIAVNVSDCTLDMDDFRSKLSSKTKLVAVGCASNAVGSINPVAEITRLAHEVGALVFLDAVHYSPHALVDVADWGCDLLACSAYKFFGPHVGILYGKRLLMETLRPYKLRPAPENLPGRWMTGTQNFEGIAGVVAAIEYLAEISGERGSRREQLKASYAKIVAYEQTLTAKMLDGLTAIDDVTVYGITDLQRLNERLPTFSIRHKKLAPKELAAYLAEQGVFVWHGNYYALPLTETLGLEPEGAVRIGMVHYNTPDEVDRVLDILRGLE</sequence>
<evidence type="ECO:0000313" key="4">
    <source>
        <dbReference type="Proteomes" id="UP000239388"/>
    </source>
</evidence>
<dbReference type="RefSeq" id="WP_105354515.1">
    <property type="nucleotide sequence ID" value="NZ_PUIB01000013.1"/>
</dbReference>
<accession>A0A2S8FW64</accession>
<dbReference type="AlphaFoldDB" id="A0A2S8FW64"/>
<dbReference type="Gene3D" id="3.90.1150.10">
    <property type="entry name" value="Aspartate Aminotransferase, domain 1"/>
    <property type="match status" value="1"/>
</dbReference>